<feature type="region of interest" description="Disordered" evidence="1">
    <location>
        <begin position="23"/>
        <end position="44"/>
    </location>
</feature>
<evidence type="ECO:0000256" key="1">
    <source>
        <dbReference type="SAM" id="MobiDB-lite"/>
    </source>
</evidence>
<accession>A0A8J2KTQ2</accession>
<dbReference type="AlphaFoldDB" id="A0A8J2KTQ2"/>
<dbReference type="Proteomes" id="UP000708208">
    <property type="component" value="Unassembled WGS sequence"/>
</dbReference>
<feature type="compositionally biased region" description="Low complexity" evidence="1">
    <location>
        <begin position="25"/>
        <end position="44"/>
    </location>
</feature>
<proteinExistence type="predicted"/>
<keyword evidence="3" id="KW-1185">Reference proteome</keyword>
<sequence>SVQSSSSSDILGATNTFNGRVKINGRSVNTSSSAGSSGPIRAGSFTNNTIVTSNGVTTINGVRVTPWSAGGNISGVVLGPGGSKYLLINKD</sequence>
<evidence type="ECO:0000313" key="3">
    <source>
        <dbReference type="Proteomes" id="UP000708208"/>
    </source>
</evidence>
<gene>
    <name evidence="2" type="ORF">AFUS01_LOCUS31541</name>
</gene>
<feature type="non-terminal residue" evidence="2">
    <location>
        <position position="1"/>
    </location>
</feature>
<name>A0A8J2KTQ2_9HEXA</name>
<evidence type="ECO:0000313" key="2">
    <source>
        <dbReference type="EMBL" id="CAG7821190.1"/>
    </source>
</evidence>
<protein>
    <submittedName>
        <fullName evidence="2">Uncharacterized protein</fullName>
    </submittedName>
</protein>
<dbReference type="EMBL" id="CAJVCH010502732">
    <property type="protein sequence ID" value="CAG7821190.1"/>
    <property type="molecule type" value="Genomic_DNA"/>
</dbReference>
<reference evidence="2" key="1">
    <citation type="submission" date="2021-06" db="EMBL/GenBank/DDBJ databases">
        <authorList>
            <person name="Hodson N. C."/>
            <person name="Mongue J. A."/>
            <person name="Jaron S. K."/>
        </authorList>
    </citation>
    <scope>NUCLEOTIDE SEQUENCE</scope>
</reference>
<organism evidence="2 3">
    <name type="scientific">Allacma fusca</name>
    <dbReference type="NCBI Taxonomy" id="39272"/>
    <lineage>
        <taxon>Eukaryota</taxon>
        <taxon>Metazoa</taxon>
        <taxon>Ecdysozoa</taxon>
        <taxon>Arthropoda</taxon>
        <taxon>Hexapoda</taxon>
        <taxon>Collembola</taxon>
        <taxon>Symphypleona</taxon>
        <taxon>Sminthuridae</taxon>
        <taxon>Allacma</taxon>
    </lineage>
</organism>
<comment type="caution">
    <text evidence="2">The sequence shown here is derived from an EMBL/GenBank/DDBJ whole genome shotgun (WGS) entry which is preliminary data.</text>
</comment>